<dbReference type="InterPro" id="IPR000160">
    <property type="entry name" value="GGDEF_dom"/>
</dbReference>
<reference evidence="4" key="1">
    <citation type="submission" date="2023-07" db="EMBL/GenBank/DDBJ databases">
        <title>30 novel species of actinomycetes from the DSMZ collection.</title>
        <authorList>
            <person name="Nouioui I."/>
        </authorList>
    </citation>
    <scope>NUCLEOTIDE SEQUENCE [LARGE SCALE GENOMIC DNA]</scope>
    <source>
        <strain evidence="4">DSM 44915</strain>
    </source>
</reference>
<dbReference type="Gene3D" id="3.30.70.270">
    <property type="match status" value="1"/>
</dbReference>
<dbReference type="GO" id="GO:0052621">
    <property type="term" value="F:diguanylate cyclase activity"/>
    <property type="evidence" value="ECO:0007669"/>
    <property type="project" value="UniProtKB-EC"/>
</dbReference>
<dbReference type="RefSeq" id="WP_311664572.1">
    <property type="nucleotide sequence ID" value="NZ_JAVREO010000002.1"/>
</dbReference>
<dbReference type="CDD" id="cd01949">
    <property type="entry name" value="GGDEF"/>
    <property type="match status" value="1"/>
</dbReference>
<dbReference type="Gene3D" id="3.30.450.40">
    <property type="match status" value="1"/>
</dbReference>
<protein>
    <submittedName>
        <fullName evidence="3">GGDEF domain-containing protein</fullName>
        <ecNumber evidence="3">2.7.7.65</ecNumber>
    </submittedName>
</protein>
<feature type="domain" description="GGDEF" evidence="2">
    <location>
        <begin position="218"/>
        <end position="350"/>
    </location>
</feature>
<evidence type="ECO:0000259" key="2">
    <source>
        <dbReference type="PROSITE" id="PS50887"/>
    </source>
</evidence>
<proteinExistence type="predicted"/>
<dbReference type="SUPFAM" id="SSF55073">
    <property type="entry name" value="Nucleotide cyclase"/>
    <property type="match status" value="1"/>
</dbReference>
<dbReference type="Proteomes" id="UP001183410">
    <property type="component" value="Unassembled WGS sequence"/>
</dbReference>
<evidence type="ECO:0000313" key="3">
    <source>
        <dbReference type="EMBL" id="MDT0265337.1"/>
    </source>
</evidence>
<feature type="compositionally biased region" description="Low complexity" evidence="1">
    <location>
        <begin position="94"/>
        <end position="107"/>
    </location>
</feature>
<dbReference type="NCBIfam" id="TIGR00254">
    <property type="entry name" value="GGDEF"/>
    <property type="match status" value="1"/>
</dbReference>
<dbReference type="InterPro" id="IPR050469">
    <property type="entry name" value="Diguanylate_Cyclase"/>
</dbReference>
<dbReference type="PANTHER" id="PTHR45138">
    <property type="entry name" value="REGULATORY COMPONENTS OF SENSORY TRANSDUCTION SYSTEM"/>
    <property type="match status" value="1"/>
</dbReference>
<dbReference type="EMBL" id="JAVREO010000002">
    <property type="protein sequence ID" value="MDT0265337.1"/>
    <property type="molecule type" value="Genomic_DNA"/>
</dbReference>
<gene>
    <name evidence="3" type="ORF">RM844_03420</name>
</gene>
<evidence type="ECO:0000256" key="1">
    <source>
        <dbReference type="SAM" id="MobiDB-lite"/>
    </source>
</evidence>
<dbReference type="InterPro" id="IPR003018">
    <property type="entry name" value="GAF"/>
</dbReference>
<feature type="region of interest" description="Disordered" evidence="1">
    <location>
        <begin position="82"/>
        <end position="120"/>
    </location>
</feature>
<dbReference type="InterPro" id="IPR043128">
    <property type="entry name" value="Rev_trsase/Diguanyl_cyclase"/>
</dbReference>
<dbReference type="SMART" id="SM00065">
    <property type="entry name" value="GAF"/>
    <property type="match status" value="1"/>
</dbReference>
<comment type="caution">
    <text evidence="3">The sequence shown here is derived from an EMBL/GenBank/DDBJ whole genome shotgun (WGS) entry which is preliminary data.</text>
</comment>
<dbReference type="SUPFAM" id="SSF55781">
    <property type="entry name" value="GAF domain-like"/>
    <property type="match status" value="1"/>
</dbReference>
<dbReference type="PANTHER" id="PTHR45138:SF24">
    <property type="entry name" value="DIGUANYLATE CYCLASE DGCC-RELATED"/>
    <property type="match status" value="1"/>
</dbReference>
<dbReference type="PROSITE" id="PS50887">
    <property type="entry name" value="GGDEF"/>
    <property type="match status" value="1"/>
</dbReference>
<dbReference type="SMART" id="SM00267">
    <property type="entry name" value="GGDEF"/>
    <property type="match status" value="1"/>
</dbReference>
<sequence length="381" mass="39585">MAEQRLWAVVDVARGMAAERGLVEAALAGADRARRALDGSFAAISVREREPGGTGGLRLRVLVNVGELTADEQPVPDAEFRVDEPFPDAPPPAGRAAPGAPDAPEAARLAEPDGAGPHASWLRARGRGSALVAPILLHGGVWGELRVARGPAQPTFTPEEMAFAPALAAVLAAGLAQYERLAETRRLAFSDALTGLANRRAVDHALAEALRRHRSAGAALTLVVCDVNGLKRVNDTHGHAVGDRLLIRFARVLSQAADGLPGALAARLGGDEFCLLAVGAEPADVERAAAEVCRGAAALELSEGVACGVASTVAVPGRLRSGRRLFRLADAAQYRAKAARSPSPVVAGARDWERVAALAGGPAGRERRAFRGRRPPDGRSG</sequence>
<dbReference type="Pfam" id="PF00990">
    <property type="entry name" value="GGDEF"/>
    <property type="match status" value="1"/>
</dbReference>
<keyword evidence="3" id="KW-0548">Nucleotidyltransferase</keyword>
<dbReference type="InterPro" id="IPR029016">
    <property type="entry name" value="GAF-like_dom_sf"/>
</dbReference>
<dbReference type="Pfam" id="PF01590">
    <property type="entry name" value="GAF"/>
    <property type="match status" value="1"/>
</dbReference>
<dbReference type="EC" id="2.7.7.65" evidence="3"/>
<evidence type="ECO:0000313" key="4">
    <source>
        <dbReference type="Proteomes" id="UP001183410"/>
    </source>
</evidence>
<feature type="region of interest" description="Disordered" evidence="1">
    <location>
        <begin position="359"/>
        <end position="381"/>
    </location>
</feature>
<accession>A0ABU2JK28</accession>
<dbReference type="InterPro" id="IPR029787">
    <property type="entry name" value="Nucleotide_cyclase"/>
</dbReference>
<feature type="compositionally biased region" description="Basic and acidic residues" evidence="1">
    <location>
        <begin position="364"/>
        <end position="381"/>
    </location>
</feature>
<name>A0ABU2JK28_9ACTN</name>
<keyword evidence="3" id="KW-0808">Transferase</keyword>
<keyword evidence="4" id="KW-1185">Reference proteome</keyword>
<organism evidence="3 4">
    <name type="scientific">Streptomyces chisholmiae</name>
    <dbReference type="NCBI Taxonomy" id="3075540"/>
    <lineage>
        <taxon>Bacteria</taxon>
        <taxon>Bacillati</taxon>
        <taxon>Actinomycetota</taxon>
        <taxon>Actinomycetes</taxon>
        <taxon>Kitasatosporales</taxon>
        <taxon>Streptomycetaceae</taxon>
        <taxon>Streptomyces</taxon>
    </lineage>
</organism>